<dbReference type="Pfam" id="PF05478">
    <property type="entry name" value="Prominin"/>
    <property type="match status" value="1"/>
</dbReference>
<evidence type="ECO:0000313" key="9">
    <source>
        <dbReference type="EMBL" id="JAS30785.1"/>
    </source>
</evidence>
<dbReference type="AlphaFoldDB" id="A0A1B6DYQ5"/>
<protein>
    <recommendedName>
        <fullName evidence="10">Prominin-like protein</fullName>
    </recommendedName>
</protein>
<evidence type="ECO:0000256" key="2">
    <source>
        <dbReference type="ARBA" id="ARBA00006058"/>
    </source>
</evidence>
<feature type="transmembrane region" description="Helical" evidence="8">
    <location>
        <begin position="174"/>
        <end position="195"/>
    </location>
</feature>
<evidence type="ECO:0000256" key="1">
    <source>
        <dbReference type="ARBA" id="ARBA00004141"/>
    </source>
</evidence>
<sequence length="966" mass="108729">MSFLRPGRTKSINMPILLLSAVVIVVISVQDSSCYLLGFPPNSIASDPFEAINYSVAQVNNGFNSSTKFYARGMGHLFYITRMFMDLVLQGEAYPEGLITVRNGNLRIADFREEWRTLIQHYGLMMIVVIAALLFVIIMPFIGLFFCCCRCAGRCGSRSQPFEKRYDPCRRHTHGFLLSGVTILIMFGVVCAFVTNEYMECGSQGFPDDLRIALKDTDLYINNTKKEVNNLLITNFNELEFTLNASLHRSGEIIKDVLVWMSKAEVISNLTNIVSGLSIIRSDLSMIDSLTINLKDKAGELEQALRERRRNLMDKLNHCLSHQPCVDFMRNYNITHLSLEKDFTQLLDKYLPKLPNVTASLQNVSALLESDIEREVSKGQEEFEKVRSYIQNIVDESTPVIANSIKTAGRALLESAEKITGGLENVQKTLSQNSVKPLEEGESIYEEYGHYRYYLGLGVSCTLLVVLTCLVFGLFCGYCGKRPDGGYNDDCCDKGTGARFLMLGVWVMFLSSGGLMIITVIYFIGGMISERVICQPLNHPTNTRIFNIIDDYMMHDLQNPDFPPLKISSVISKCHHNQSIYSVLQLQNVVDVERFLNFPSKYGITKQIQELTSRIKLEHRVDILTPSARDQLIRLANSPLNNFNISIYTNVLSEKITSIDLMQLAGALNETARKLPPTQKEIKNSLMFQAQYLQLHQQNQVNEMLKITQLLETTANNLTEHLRFNEPSLKQAIGKMLVQVENAQIMLNDEGPAIVSKIAREFGEQFTLHVNNYMQRVVNTFQNDVGKCWPMSQVYNATVVSLCNKVVDPYNGFWASVGFILVLFLPAIILSVKLASLYQKSDPYPGPLVEAEYLYDAYAERDNIPLANVNEKKKKKQHRGGYHETCDTPVGGSGADYSAHLGRGERSRASPAGAVTQDQRFGDLAPKHWDFPNGGPPRYHSPPLSAEYERPPPYYYPGPAPANQSS</sequence>
<organism evidence="9">
    <name type="scientific">Clastoptera arizonana</name>
    <name type="common">Arizona spittle bug</name>
    <dbReference type="NCBI Taxonomy" id="38151"/>
    <lineage>
        <taxon>Eukaryota</taxon>
        <taxon>Metazoa</taxon>
        <taxon>Ecdysozoa</taxon>
        <taxon>Arthropoda</taxon>
        <taxon>Hexapoda</taxon>
        <taxon>Insecta</taxon>
        <taxon>Pterygota</taxon>
        <taxon>Neoptera</taxon>
        <taxon>Paraneoptera</taxon>
        <taxon>Hemiptera</taxon>
        <taxon>Auchenorrhyncha</taxon>
        <taxon>Cercopoidea</taxon>
        <taxon>Clastopteridae</taxon>
        <taxon>Clastoptera</taxon>
    </lineage>
</organism>
<feature type="compositionally biased region" description="Pro residues" evidence="7">
    <location>
        <begin position="951"/>
        <end position="960"/>
    </location>
</feature>
<keyword evidence="3 8" id="KW-0812">Transmembrane</keyword>
<feature type="transmembrane region" description="Helical" evidence="8">
    <location>
        <begin position="122"/>
        <end position="153"/>
    </location>
</feature>
<keyword evidence="5 8" id="KW-0472">Membrane</keyword>
<feature type="transmembrane region" description="Helical" evidence="8">
    <location>
        <begin position="453"/>
        <end position="479"/>
    </location>
</feature>
<evidence type="ECO:0008006" key="10">
    <source>
        <dbReference type="Google" id="ProtNLM"/>
    </source>
</evidence>
<dbReference type="PANTHER" id="PTHR22730:SF1">
    <property type="entry name" value="PROMININ-LIKE PROTEIN"/>
    <property type="match status" value="1"/>
</dbReference>
<proteinExistence type="inferred from homology"/>
<evidence type="ECO:0000256" key="8">
    <source>
        <dbReference type="SAM" id="Phobius"/>
    </source>
</evidence>
<name>A0A1B6DYQ5_9HEMI</name>
<dbReference type="GO" id="GO:0016020">
    <property type="term" value="C:membrane"/>
    <property type="evidence" value="ECO:0007669"/>
    <property type="project" value="UniProtKB-SubCell"/>
</dbReference>
<evidence type="ECO:0000256" key="6">
    <source>
        <dbReference type="ARBA" id="ARBA00023180"/>
    </source>
</evidence>
<evidence type="ECO:0000256" key="3">
    <source>
        <dbReference type="ARBA" id="ARBA00022692"/>
    </source>
</evidence>
<dbReference type="InterPro" id="IPR008795">
    <property type="entry name" value="Prominin"/>
</dbReference>
<keyword evidence="6" id="KW-0325">Glycoprotein</keyword>
<evidence type="ECO:0000256" key="5">
    <source>
        <dbReference type="ARBA" id="ARBA00023136"/>
    </source>
</evidence>
<gene>
    <name evidence="9" type="ORF">g.33489</name>
</gene>
<keyword evidence="4 8" id="KW-1133">Transmembrane helix</keyword>
<evidence type="ECO:0000256" key="7">
    <source>
        <dbReference type="SAM" id="MobiDB-lite"/>
    </source>
</evidence>
<comment type="subcellular location">
    <subcellularLocation>
        <location evidence="1">Membrane</location>
        <topology evidence="1">Multi-pass membrane protein</topology>
    </subcellularLocation>
</comment>
<feature type="transmembrane region" description="Helical" evidence="8">
    <location>
        <begin position="813"/>
        <end position="832"/>
    </location>
</feature>
<reference evidence="9" key="1">
    <citation type="submission" date="2015-12" db="EMBL/GenBank/DDBJ databases">
        <title>De novo transcriptome assembly of four potential Pierce s Disease insect vectors from Arizona vineyards.</title>
        <authorList>
            <person name="Tassone E.E."/>
        </authorList>
    </citation>
    <scope>NUCLEOTIDE SEQUENCE</scope>
</reference>
<dbReference type="PANTHER" id="PTHR22730">
    <property type="entry name" value="PROMININ PROM PROTEIN"/>
    <property type="match status" value="1"/>
</dbReference>
<feature type="transmembrane region" description="Helical" evidence="8">
    <location>
        <begin position="12"/>
        <end position="30"/>
    </location>
</feature>
<dbReference type="EMBL" id="GEDC01006513">
    <property type="protein sequence ID" value="JAS30785.1"/>
    <property type="molecule type" value="Transcribed_RNA"/>
</dbReference>
<evidence type="ECO:0000256" key="4">
    <source>
        <dbReference type="ARBA" id="ARBA00022989"/>
    </source>
</evidence>
<feature type="transmembrane region" description="Helical" evidence="8">
    <location>
        <begin position="500"/>
        <end position="524"/>
    </location>
</feature>
<feature type="region of interest" description="Disordered" evidence="7">
    <location>
        <begin position="869"/>
        <end position="966"/>
    </location>
</feature>
<comment type="similarity">
    <text evidence="2">Belongs to the prominin family.</text>
</comment>
<accession>A0A1B6DYQ5</accession>